<accession>A0A9P7CEP9</accession>
<sequence>MQGFQDDEPLFGRGGGGLGHLRQRLQPSAFQRLPAMEVAQHVLGDGGQVGARLLQPKLLRAGLAARLKNAGECVLRQVGGIGRIAQTPVHPGEQPVVVIAVQVLEVMGQTL</sequence>
<protein>
    <submittedName>
        <fullName evidence="1">Uncharacterized protein</fullName>
    </submittedName>
</protein>
<name>A0A9P7CEP9_9FUNG</name>
<keyword evidence="2" id="KW-1185">Reference proteome</keyword>
<comment type="caution">
    <text evidence="1">The sequence shown here is derived from an EMBL/GenBank/DDBJ whole genome shotgun (WGS) entry which is preliminary data.</text>
</comment>
<dbReference type="Proteomes" id="UP000740926">
    <property type="component" value="Unassembled WGS sequence"/>
</dbReference>
<evidence type="ECO:0000313" key="2">
    <source>
        <dbReference type="Proteomes" id="UP000740926"/>
    </source>
</evidence>
<evidence type="ECO:0000313" key="1">
    <source>
        <dbReference type="EMBL" id="KAG1549317.1"/>
    </source>
</evidence>
<gene>
    <name evidence="1" type="ORF">G6F50_013368</name>
</gene>
<dbReference type="AlphaFoldDB" id="A0A9P7CEP9"/>
<reference evidence="1 2" key="1">
    <citation type="journal article" date="2020" name="Microb. Genom.">
        <title>Genetic diversity of clinical and environmental Mucorales isolates obtained from an investigation of mucormycosis cases among solid organ transplant recipients.</title>
        <authorList>
            <person name="Nguyen M.H."/>
            <person name="Kaul D."/>
            <person name="Muto C."/>
            <person name="Cheng S.J."/>
            <person name="Richter R.A."/>
            <person name="Bruno V.M."/>
            <person name="Liu G."/>
            <person name="Beyhan S."/>
            <person name="Sundermann A.J."/>
            <person name="Mounaud S."/>
            <person name="Pasculle A.W."/>
            <person name="Nierman W.C."/>
            <person name="Driscoll E."/>
            <person name="Cumbie R."/>
            <person name="Clancy C.J."/>
            <person name="Dupont C.L."/>
        </authorList>
    </citation>
    <scope>NUCLEOTIDE SEQUENCE [LARGE SCALE GENOMIC DNA]</scope>
    <source>
        <strain evidence="1 2">GL24</strain>
    </source>
</reference>
<dbReference type="EMBL" id="JAANIU010005194">
    <property type="protein sequence ID" value="KAG1549317.1"/>
    <property type="molecule type" value="Genomic_DNA"/>
</dbReference>
<organism evidence="1 2">
    <name type="scientific">Rhizopus delemar</name>
    <dbReference type="NCBI Taxonomy" id="936053"/>
    <lineage>
        <taxon>Eukaryota</taxon>
        <taxon>Fungi</taxon>
        <taxon>Fungi incertae sedis</taxon>
        <taxon>Mucoromycota</taxon>
        <taxon>Mucoromycotina</taxon>
        <taxon>Mucoromycetes</taxon>
        <taxon>Mucorales</taxon>
        <taxon>Mucorineae</taxon>
        <taxon>Rhizopodaceae</taxon>
        <taxon>Rhizopus</taxon>
    </lineage>
</organism>
<proteinExistence type="predicted"/>